<dbReference type="Proteomes" id="UP000184394">
    <property type="component" value="Unassembled WGS sequence"/>
</dbReference>
<sequence length="86" mass="10068">MQKPMRIVVNDHGVLTLPAYAILDNMLNVPERDYRTFEEMCSFFPKDEPSTVRNALTELKDEKYVIIIHGNTYAVNKLRIPNMKLR</sequence>
<evidence type="ECO:0000313" key="4">
    <source>
        <dbReference type="Proteomes" id="UP000184394"/>
    </source>
</evidence>
<organism evidence="2 4">
    <name type="scientific">Ruminococcus flavefaciens</name>
    <dbReference type="NCBI Taxonomy" id="1265"/>
    <lineage>
        <taxon>Bacteria</taxon>
        <taxon>Bacillati</taxon>
        <taxon>Bacillota</taxon>
        <taxon>Clostridia</taxon>
        <taxon>Eubacteriales</taxon>
        <taxon>Oscillospiraceae</taxon>
        <taxon>Ruminococcus</taxon>
    </lineage>
</organism>
<dbReference type="RefSeq" id="WP_072419547.1">
    <property type="nucleotide sequence ID" value="NZ_FNWV01000006.1"/>
</dbReference>
<dbReference type="AlphaFoldDB" id="A0A1M7HUX8"/>
<accession>A0A1M7HUX8</accession>
<dbReference type="OrthoDB" id="1822247at2"/>
<reference evidence="2 4" key="2">
    <citation type="submission" date="2016-11" db="EMBL/GenBank/DDBJ databases">
        <authorList>
            <person name="Jaros S."/>
            <person name="Januszkiewicz K."/>
            <person name="Wedrychowicz H."/>
        </authorList>
    </citation>
    <scope>NUCLEOTIDE SEQUENCE [LARGE SCALE GENOMIC DNA]</scope>
    <source>
        <strain evidence="2 4">Y1</strain>
    </source>
</reference>
<name>A0A1M7HUX8_RUMFL</name>
<evidence type="ECO:0000313" key="3">
    <source>
        <dbReference type="Proteomes" id="UP000183190"/>
    </source>
</evidence>
<protein>
    <submittedName>
        <fullName evidence="2">Uncharacterized protein</fullName>
    </submittedName>
</protein>
<evidence type="ECO:0000313" key="1">
    <source>
        <dbReference type="EMBL" id="SEH65491.1"/>
    </source>
</evidence>
<evidence type="ECO:0000313" key="2">
    <source>
        <dbReference type="EMBL" id="SHM32209.1"/>
    </source>
</evidence>
<dbReference type="EMBL" id="FRCT01000003">
    <property type="protein sequence ID" value="SHM32209.1"/>
    <property type="molecule type" value="Genomic_DNA"/>
</dbReference>
<dbReference type="EMBL" id="FNWV01000006">
    <property type="protein sequence ID" value="SEH65491.1"/>
    <property type="molecule type" value="Genomic_DNA"/>
</dbReference>
<dbReference type="Proteomes" id="UP000183190">
    <property type="component" value="Unassembled WGS sequence"/>
</dbReference>
<proteinExistence type="predicted"/>
<reference evidence="1 3" key="1">
    <citation type="submission" date="2016-10" db="EMBL/GenBank/DDBJ databases">
        <authorList>
            <person name="de Groot N.N."/>
        </authorList>
    </citation>
    <scope>NUCLEOTIDE SEQUENCE [LARGE SCALE GENOMIC DNA]</scope>
    <source>
        <strain evidence="1 3">YAD2003</strain>
    </source>
</reference>
<gene>
    <name evidence="1" type="ORF">SAMN02910265_01968</name>
    <name evidence="2" type="ORF">SAMN04487860_103108</name>
</gene>